<name>A0A0K9XC47_9ACTN</name>
<dbReference type="PATRIC" id="fig|1678637.3.peg.4317"/>
<evidence type="ECO:0000313" key="2">
    <source>
        <dbReference type="Proteomes" id="UP000037288"/>
    </source>
</evidence>
<evidence type="ECO:0000313" key="1">
    <source>
        <dbReference type="EMBL" id="KNB50773.1"/>
    </source>
</evidence>
<keyword evidence="2" id="KW-1185">Reference proteome</keyword>
<dbReference type="AlphaFoldDB" id="A0A0K9XC47"/>
<evidence type="ECO:0008006" key="3">
    <source>
        <dbReference type="Google" id="ProtNLM"/>
    </source>
</evidence>
<dbReference type="OrthoDB" id="4266556at2"/>
<sequence length="288" mass="31458">MTPAPPVLVAVIGPVEPALLTAWTAHYRALGITDFRLAFHFPDHTPAPWRDQLLATAAGLGVPPATVSTGPWHEHTNTQLRDTLREQAGPGWHLLADSDELHTYPAPLTEVIAAAETAGRPVVGGLMLDRVAPDGRLAHWQAETGLDRAFPLGGHLTHRLLHGDPRKIVLARSEVSVASGNHRAPGHRPDHGTLACVHHFKWRAGVLDDLRRRVENFTSGAWAEHTPAVRDEAGRLLEHTGRHHGRIDVADPRLGFRRVTLDGPPAGWAAEARTIVTRWRPPAANSHR</sequence>
<accession>A0A0K9XC47</accession>
<dbReference type="STRING" id="1678637.AC230_20165"/>
<organism evidence="1 2">
    <name type="scientific">Streptomyces caatingaensis</name>
    <dbReference type="NCBI Taxonomy" id="1678637"/>
    <lineage>
        <taxon>Bacteria</taxon>
        <taxon>Bacillati</taxon>
        <taxon>Actinomycetota</taxon>
        <taxon>Actinomycetes</taxon>
        <taxon>Kitasatosporales</taxon>
        <taxon>Streptomycetaceae</taxon>
        <taxon>Streptomyces</taxon>
    </lineage>
</organism>
<comment type="caution">
    <text evidence="1">The sequence shown here is derived from an EMBL/GenBank/DDBJ whole genome shotgun (WGS) entry which is preliminary data.</text>
</comment>
<dbReference type="EMBL" id="LFXA01000013">
    <property type="protein sequence ID" value="KNB50773.1"/>
    <property type="molecule type" value="Genomic_DNA"/>
</dbReference>
<gene>
    <name evidence="1" type="ORF">AC230_20165</name>
</gene>
<dbReference type="Proteomes" id="UP000037288">
    <property type="component" value="Unassembled WGS sequence"/>
</dbReference>
<dbReference type="RefSeq" id="WP_049717680.1">
    <property type="nucleotide sequence ID" value="NZ_LFXA01000013.1"/>
</dbReference>
<proteinExistence type="predicted"/>
<protein>
    <recommendedName>
        <fullName evidence="3">Glycosyl transferase family 2</fullName>
    </recommendedName>
</protein>
<reference evidence="2" key="1">
    <citation type="submission" date="2015-07" db="EMBL/GenBank/DDBJ databases">
        <title>Draft genome sequence of Streptomyces sp. CMAA 1322, a bacterium isolated from Caatinga biome, from dry forest semiarid of Brazil.</title>
        <authorList>
            <person name="Santos S.N."/>
            <person name="Gacesa R."/>
            <person name="Taketani R.G."/>
            <person name="Long P.F."/>
            <person name="Melo I.S."/>
        </authorList>
    </citation>
    <scope>NUCLEOTIDE SEQUENCE [LARGE SCALE GENOMIC DNA]</scope>
    <source>
        <strain evidence="2">CMAA 1322</strain>
    </source>
</reference>